<dbReference type="Gene3D" id="3.30.40.10">
    <property type="entry name" value="Zinc/RING finger domain, C3HC4 (zinc finger)"/>
    <property type="match status" value="1"/>
</dbReference>
<dbReference type="OrthoDB" id="2449614at2759"/>
<gene>
    <name evidence="12" type="primary">DTX3L_0</name>
    <name evidence="12" type="ORF">Bhyg_14138</name>
</gene>
<name>A0A9Q0MPD7_9DIPT</name>
<dbReference type="GO" id="GO:0061630">
    <property type="term" value="F:ubiquitin protein ligase activity"/>
    <property type="evidence" value="ECO:0007669"/>
    <property type="project" value="UniProtKB-UniRule"/>
</dbReference>
<dbReference type="InterPro" id="IPR039399">
    <property type="entry name" value="Deltex_C_sf"/>
</dbReference>
<evidence type="ECO:0000313" key="13">
    <source>
        <dbReference type="Proteomes" id="UP001151699"/>
    </source>
</evidence>
<evidence type="ECO:0000256" key="8">
    <source>
        <dbReference type="PROSITE-ProRule" id="PRU00175"/>
    </source>
</evidence>
<dbReference type="InterPro" id="IPR039396">
    <property type="entry name" value="Deltex_C"/>
</dbReference>
<dbReference type="Gene3D" id="3.90.228.10">
    <property type="match status" value="1"/>
</dbReference>
<evidence type="ECO:0000256" key="2">
    <source>
        <dbReference type="ARBA" id="ARBA00004906"/>
    </source>
</evidence>
<dbReference type="Gene3D" id="1.10.8.10">
    <property type="entry name" value="DNA helicase RuvA subunit, C-terminal domain"/>
    <property type="match status" value="2"/>
</dbReference>
<evidence type="ECO:0000256" key="9">
    <source>
        <dbReference type="RuleBase" id="RU367105"/>
    </source>
</evidence>
<feature type="region of interest" description="Disordered" evidence="10">
    <location>
        <begin position="1"/>
        <end position="21"/>
    </location>
</feature>
<dbReference type="GO" id="GO:0003950">
    <property type="term" value="F:NAD+ poly-ADP-ribosyltransferase activity"/>
    <property type="evidence" value="ECO:0007669"/>
    <property type="project" value="InterPro"/>
</dbReference>
<protein>
    <recommendedName>
        <fullName evidence="9">E3 ubiquitin-protein ligase</fullName>
        <ecNumber evidence="9">2.3.2.27</ecNumber>
    </recommendedName>
</protein>
<dbReference type="SUPFAM" id="SSF56399">
    <property type="entry name" value="ADP-ribosylation"/>
    <property type="match status" value="1"/>
</dbReference>
<dbReference type="Proteomes" id="UP001151699">
    <property type="component" value="Chromosome C"/>
</dbReference>
<evidence type="ECO:0000256" key="1">
    <source>
        <dbReference type="ARBA" id="ARBA00000900"/>
    </source>
</evidence>
<evidence type="ECO:0000259" key="11">
    <source>
        <dbReference type="PROSITE" id="PS50089"/>
    </source>
</evidence>
<evidence type="ECO:0000256" key="6">
    <source>
        <dbReference type="ARBA" id="ARBA00022771"/>
    </source>
</evidence>
<keyword evidence="5 9" id="KW-0479">Metal-binding</keyword>
<evidence type="ECO:0000256" key="7">
    <source>
        <dbReference type="ARBA" id="ARBA00022833"/>
    </source>
</evidence>
<dbReference type="GO" id="GO:0007219">
    <property type="term" value="P:Notch signaling pathway"/>
    <property type="evidence" value="ECO:0007669"/>
    <property type="project" value="InterPro"/>
</dbReference>
<keyword evidence="7 9" id="KW-0862">Zinc</keyword>
<dbReference type="GO" id="GO:0005737">
    <property type="term" value="C:cytoplasm"/>
    <property type="evidence" value="ECO:0007669"/>
    <property type="project" value="UniProtKB-SubCell"/>
</dbReference>
<comment type="catalytic activity">
    <reaction evidence="1 9">
        <text>S-ubiquitinyl-[E2 ubiquitin-conjugating enzyme]-L-cysteine + [acceptor protein]-L-lysine = [E2 ubiquitin-conjugating enzyme]-L-cysteine + N(6)-ubiquitinyl-[acceptor protein]-L-lysine.</text>
        <dbReference type="EC" id="2.3.2.27"/>
    </reaction>
</comment>
<dbReference type="InterPro" id="IPR018957">
    <property type="entry name" value="Znf_C3HC4_RING-type"/>
</dbReference>
<dbReference type="Pfam" id="PF24932">
    <property type="entry name" value="UBA_NBR1_C"/>
    <property type="match status" value="1"/>
</dbReference>
<evidence type="ECO:0000256" key="3">
    <source>
        <dbReference type="ARBA" id="ARBA00009413"/>
    </source>
</evidence>
<comment type="caution">
    <text evidence="12">The sequence shown here is derived from an EMBL/GenBank/DDBJ whole genome shotgun (WGS) entry which is preliminary data.</text>
</comment>
<dbReference type="GO" id="GO:0016567">
    <property type="term" value="P:protein ubiquitination"/>
    <property type="evidence" value="ECO:0007669"/>
    <property type="project" value="UniProtKB-UniRule"/>
</dbReference>
<dbReference type="SMART" id="SM00184">
    <property type="entry name" value="RING"/>
    <property type="match status" value="1"/>
</dbReference>
<organism evidence="12 13">
    <name type="scientific">Pseudolycoriella hygida</name>
    <dbReference type="NCBI Taxonomy" id="35572"/>
    <lineage>
        <taxon>Eukaryota</taxon>
        <taxon>Metazoa</taxon>
        <taxon>Ecdysozoa</taxon>
        <taxon>Arthropoda</taxon>
        <taxon>Hexapoda</taxon>
        <taxon>Insecta</taxon>
        <taxon>Pterygota</taxon>
        <taxon>Neoptera</taxon>
        <taxon>Endopterygota</taxon>
        <taxon>Diptera</taxon>
        <taxon>Nematocera</taxon>
        <taxon>Sciaroidea</taxon>
        <taxon>Sciaridae</taxon>
        <taxon>Pseudolycoriella</taxon>
    </lineage>
</organism>
<dbReference type="GO" id="GO:0005634">
    <property type="term" value="C:nucleus"/>
    <property type="evidence" value="ECO:0007669"/>
    <property type="project" value="UniProtKB-ARBA"/>
</dbReference>
<dbReference type="InterPro" id="IPR013083">
    <property type="entry name" value="Znf_RING/FYVE/PHD"/>
</dbReference>
<keyword evidence="9" id="KW-0963">Cytoplasm</keyword>
<dbReference type="EMBL" id="WJQU01000004">
    <property type="protein sequence ID" value="KAJ6635552.1"/>
    <property type="molecule type" value="Genomic_DNA"/>
</dbReference>
<dbReference type="Pfam" id="PF18102">
    <property type="entry name" value="DTC"/>
    <property type="match status" value="1"/>
</dbReference>
<dbReference type="AlphaFoldDB" id="A0A9Q0MPD7"/>
<reference evidence="12" key="1">
    <citation type="submission" date="2022-07" db="EMBL/GenBank/DDBJ databases">
        <authorList>
            <person name="Trinca V."/>
            <person name="Uliana J.V.C."/>
            <person name="Torres T.T."/>
            <person name="Ward R.J."/>
            <person name="Monesi N."/>
        </authorList>
    </citation>
    <scope>NUCLEOTIDE SEQUENCE</scope>
    <source>
        <strain evidence="12">HSMRA1968</strain>
        <tissue evidence="12">Whole embryos</tissue>
    </source>
</reference>
<feature type="domain" description="RING-type" evidence="11">
    <location>
        <begin position="437"/>
        <end position="489"/>
    </location>
</feature>
<comment type="subcellular location">
    <subcellularLocation>
        <location evidence="9">Cytoplasm</location>
    </subcellularLocation>
</comment>
<evidence type="ECO:0000256" key="10">
    <source>
        <dbReference type="SAM" id="MobiDB-lite"/>
    </source>
</evidence>
<dbReference type="Pfam" id="PF00644">
    <property type="entry name" value="PARP"/>
    <property type="match status" value="1"/>
</dbReference>
<evidence type="ECO:0000313" key="12">
    <source>
        <dbReference type="EMBL" id="KAJ6635552.1"/>
    </source>
</evidence>
<comment type="similarity">
    <text evidence="3 9">Belongs to the Deltex family.</text>
</comment>
<dbReference type="PANTHER" id="PTHR12622">
    <property type="entry name" value="DELTEX-RELATED"/>
    <property type="match status" value="1"/>
</dbReference>
<dbReference type="GO" id="GO:0008270">
    <property type="term" value="F:zinc ion binding"/>
    <property type="evidence" value="ECO:0007669"/>
    <property type="project" value="UniProtKB-KW"/>
</dbReference>
<dbReference type="InterPro" id="IPR001841">
    <property type="entry name" value="Znf_RING"/>
</dbReference>
<dbReference type="InterPro" id="IPR056893">
    <property type="entry name" value="UBA_Nbr1_C"/>
</dbReference>
<dbReference type="EC" id="2.3.2.27" evidence="9"/>
<dbReference type="SUPFAM" id="SSF57850">
    <property type="entry name" value="RING/U-box"/>
    <property type="match status" value="1"/>
</dbReference>
<dbReference type="PROSITE" id="PS50089">
    <property type="entry name" value="ZF_RING_2"/>
    <property type="match status" value="1"/>
</dbReference>
<comment type="pathway">
    <text evidence="2 9">Protein modification; protein ubiquitination.</text>
</comment>
<dbReference type="Gene3D" id="3.30.390.130">
    <property type="match status" value="1"/>
</dbReference>
<accession>A0A9Q0MPD7</accession>
<dbReference type="InterPro" id="IPR009060">
    <property type="entry name" value="UBA-like_sf"/>
</dbReference>
<dbReference type="InterPro" id="IPR039398">
    <property type="entry name" value="Deltex_fam"/>
</dbReference>
<evidence type="ECO:0000256" key="5">
    <source>
        <dbReference type="ARBA" id="ARBA00022723"/>
    </source>
</evidence>
<proteinExistence type="inferred from homology"/>
<dbReference type="Pfam" id="PF00097">
    <property type="entry name" value="zf-C3HC4"/>
    <property type="match status" value="1"/>
</dbReference>
<keyword evidence="6 8" id="KW-0863">Zinc-finger</keyword>
<dbReference type="SUPFAM" id="SSF46934">
    <property type="entry name" value="UBA-like"/>
    <property type="match status" value="1"/>
</dbReference>
<sequence>MSTANVPKKVPAEPPTPPNWNANLENTISSLAPYKLFPVAAETLEYTVIAALMHPLRVNVIEQVANPMLWTRFVNMRRDMLLGKSDDLQLISKLSADDSKIAQQMHIAQKNAQVAACPYDDNIALLFHCTKDKKNVDNILLQGLDERVGYGGSLGRGVYFASDSCKSIQYDGCGGTMFIFMVLLGDCLSVNAHNIKNFVREPEKQPNQQRNLNDIHFDSIVGRPRLACEYVVYNRYQCCPVYKITYRKENVAASSINVYSQSKNNLPPFCWATMPTPSNGDWPFFARTIFAQMGVQEIPVSDVDTDPKVDIAESAESIENKLMVLSSLGFTNAEMNLETLKNHSFDLNRTINFLLELGDATIGESEILNNNKLAILTDLGFDDTAINAEILKKNSYDLEKSVSDLLARFQQGSDSKINVAGSHPNGNSTKESVNEDCPICSDEYSRSVAVNWKALECNHILCAKCFKQIETTRTTMSGLTHTFSKCPFCMLVSGTEVGTCPDGKMTTTLVQTPCQGYDEFDSIRIEYDVQSKTHQLKRTAFLPNNDEGNELLKLLKIAWDRRITFTVGTSATNGQENVLVWNIHHKTAQIGGVESHGFPDETYMKRCKSELSEFGIK</sequence>
<keyword evidence="4 9" id="KW-0808">Transferase</keyword>
<evidence type="ECO:0000256" key="4">
    <source>
        <dbReference type="ARBA" id="ARBA00022679"/>
    </source>
</evidence>
<keyword evidence="13" id="KW-1185">Reference proteome</keyword>
<dbReference type="CDD" id="cd16449">
    <property type="entry name" value="RING-HC"/>
    <property type="match status" value="1"/>
</dbReference>
<dbReference type="InterPro" id="IPR012317">
    <property type="entry name" value="Poly(ADP-ribose)pol_cat_dom"/>
</dbReference>